<dbReference type="EMBL" id="PDJC01000001">
    <property type="protein sequence ID" value="PFG16957.1"/>
    <property type="molecule type" value="Genomic_DNA"/>
</dbReference>
<proteinExistence type="predicted"/>
<evidence type="ECO:0000313" key="2">
    <source>
        <dbReference type="EMBL" id="PFG16957.1"/>
    </source>
</evidence>
<organism evidence="2 3">
    <name type="scientific">Propionicimonas paludicola</name>
    <dbReference type="NCBI Taxonomy" id="185243"/>
    <lineage>
        <taxon>Bacteria</taxon>
        <taxon>Bacillati</taxon>
        <taxon>Actinomycetota</taxon>
        <taxon>Actinomycetes</taxon>
        <taxon>Propionibacteriales</taxon>
        <taxon>Nocardioidaceae</taxon>
        <taxon>Propionicimonas</taxon>
    </lineage>
</organism>
<gene>
    <name evidence="2" type="ORF">ATK74_1513</name>
</gene>
<feature type="domain" description="DUF4145" evidence="1">
    <location>
        <begin position="54"/>
        <end position="147"/>
    </location>
</feature>
<evidence type="ECO:0000259" key="1">
    <source>
        <dbReference type="Pfam" id="PF13643"/>
    </source>
</evidence>
<comment type="caution">
    <text evidence="2">The sequence shown here is derived from an EMBL/GenBank/DDBJ whole genome shotgun (WGS) entry which is preliminary data.</text>
</comment>
<dbReference type="Proteomes" id="UP000226079">
    <property type="component" value="Unassembled WGS sequence"/>
</dbReference>
<keyword evidence="3" id="KW-1185">Reference proteome</keyword>
<name>A0A2A9CR80_9ACTN</name>
<reference evidence="2 3" key="1">
    <citation type="submission" date="2017-10" db="EMBL/GenBank/DDBJ databases">
        <title>Sequencing the genomes of 1000 actinobacteria strains.</title>
        <authorList>
            <person name="Klenk H.-P."/>
        </authorList>
    </citation>
    <scope>NUCLEOTIDE SEQUENCE [LARGE SCALE GENOMIC DNA]</scope>
    <source>
        <strain evidence="2 3">DSM 15597</strain>
    </source>
</reference>
<dbReference type="Pfam" id="PF13643">
    <property type="entry name" value="DUF4145"/>
    <property type="match status" value="1"/>
</dbReference>
<sequence>MGVVAFLPESELYWLRCVGCGRGFVREWGVTLPGAQPFDVPKGLPNTEAAVWAEIRSCLAAGAFTASAMMCRKLLFHVAVATGLPAKDKSNRAPTYAQCVNHLEAEGVITKRMRTWVDRIKDIGNDANHEITPVTEKQALDVAGFTHQLLRLSYEMDELVKPDDAEDEGQGEILTI</sequence>
<dbReference type="InterPro" id="IPR025285">
    <property type="entry name" value="DUF4145"/>
</dbReference>
<dbReference type="AlphaFoldDB" id="A0A2A9CR80"/>
<accession>A0A2A9CR80</accession>
<protein>
    <submittedName>
        <fullName evidence="2">Uncharacterized protein DUF4145</fullName>
    </submittedName>
</protein>
<evidence type="ECO:0000313" key="3">
    <source>
        <dbReference type="Proteomes" id="UP000226079"/>
    </source>
</evidence>